<proteinExistence type="predicted"/>
<accession>A0ABR2LW86</accession>
<name>A0ABR2LW86_9ASPA</name>
<feature type="compositionally biased region" description="Low complexity" evidence="1">
    <location>
        <begin position="35"/>
        <end position="44"/>
    </location>
</feature>
<reference evidence="2 3" key="1">
    <citation type="journal article" date="2022" name="Nat. Plants">
        <title>Genomes of leafy and leafless Platanthera orchids illuminate the evolution of mycoheterotrophy.</title>
        <authorList>
            <person name="Li M.H."/>
            <person name="Liu K.W."/>
            <person name="Li Z."/>
            <person name="Lu H.C."/>
            <person name="Ye Q.L."/>
            <person name="Zhang D."/>
            <person name="Wang J.Y."/>
            <person name="Li Y.F."/>
            <person name="Zhong Z.M."/>
            <person name="Liu X."/>
            <person name="Yu X."/>
            <person name="Liu D.K."/>
            <person name="Tu X.D."/>
            <person name="Liu B."/>
            <person name="Hao Y."/>
            <person name="Liao X.Y."/>
            <person name="Jiang Y.T."/>
            <person name="Sun W.H."/>
            <person name="Chen J."/>
            <person name="Chen Y.Q."/>
            <person name="Ai Y."/>
            <person name="Zhai J.W."/>
            <person name="Wu S.S."/>
            <person name="Zhou Z."/>
            <person name="Hsiao Y.Y."/>
            <person name="Wu W.L."/>
            <person name="Chen Y.Y."/>
            <person name="Lin Y.F."/>
            <person name="Hsu J.L."/>
            <person name="Li C.Y."/>
            <person name="Wang Z.W."/>
            <person name="Zhao X."/>
            <person name="Zhong W.Y."/>
            <person name="Ma X.K."/>
            <person name="Ma L."/>
            <person name="Huang J."/>
            <person name="Chen G.Z."/>
            <person name="Huang M.Z."/>
            <person name="Huang L."/>
            <person name="Peng D.H."/>
            <person name="Luo Y.B."/>
            <person name="Zou S.Q."/>
            <person name="Chen S.P."/>
            <person name="Lan S."/>
            <person name="Tsai W.C."/>
            <person name="Van de Peer Y."/>
            <person name="Liu Z.J."/>
        </authorList>
    </citation>
    <scope>NUCLEOTIDE SEQUENCE [LARGE SCALE GENOMIC DNA]</scope>
    <source>
        <strain evidence="2">Lor288</strain>
    </source>
</reference>
<feature type="region of interest" description="Disordered" evidence="1">
    <location>
        <begin position="33"/>
        <end position="60"/>
    </location>
</feature>
<evidence type="ECO:0000313" key="2">
    <source>
        <dbReference type="EMBL" id="KAK8952762.1"/>
    </source>
</evidence>
<feature type="compositionally biased region" description="Pro residues" evidence="1">
    <location>
        <begin position="45"/>
        <end position="54"/>
    </location>
</feature>
<keyword evidence="3" id="KW-1185">Reference proteome</keyword>
<dbReference type="Proteomes" id="UP001412067">
    <property type="component" value="Unassembled WGS sequence"/>
</dbReference>
<gene>
    <name evidence="2" type="ORF">KSP40_PGU020010</name>
</gene>
<organism evidence="2 3">
    <name type="scientific">Platanthera guangdongensis</name>
    <dbReference type="NCBI Taxonomy" id="2320717"/>
    <lineage>
        <taxon>Eukaryota</taxon>
        <taxon>Viridiplantae</taxon>
        <taxon>Streptophyta</taxon>
        <taxon>Embryophyta</taxon>
        <taxon>Tracheophyta</taxon>
        <taxon>Spermatophyta</taxon>
        <taxon>Magnoliopsida</taxon>
        <taxon>Liliopsida</taxon>
        <taxon>Asparagales</taxon>
        <taxon>Orchidaceae</taxon>
        <taxon>Orchidoideae</taxon>
        <taxon>Orchideae</taxon>
        <taxon>Orchidinae</taxon>
        <taxon>Platanthera</taxon>
    </lineage>
</organism>
<sequence length="86" mass="9793">MSKYVELLDLCVRIAARFHSTALTRRACTTIRRLPTTSATSSSPETPPKSPPPHTSAYRRYPVAANTPDSRYRRLRSFFQLFFDAS</sequence>
<comment type="caution">
    <text evidence="2">The sequence shown here is derived from an EMBL/GenBank/DDBJ whole genome shotgun (WGS) entry which is preliminary data.</text>
</comment>
<evidence type="ECO:0000256" key="1">
    <source>
        <dbReference type="SAM" id="MobiDB-lite"/>
    </source>
</evidence>
<protein>
    <submittedName>
        <fullName evidence="2">Uncharacterized protein</fullName>
    </submittedName>
</protein>
<dbReference type="EMBL" id="JBBWWR010000014">
    <property type="protein sequence ID" value="KAK8952762.1"/>
    <property type="molecule type" value="Genomic_DNA"/>
</dbReference>
<evidence type="ECO:0000313" key="3">
    <source>
        <dbReference type="Proteomes" id="UP001412067"/>
    </source>
</evidence>